<comment type="caution">
    <text evidence="7">The sequence shown here is derived from an EMBL/GenBank/DDBJ whole genome shotgun (WGS) entry which is preliminary data.</text>
</comment>
<dbReference type="EMBL" id="BAABJZ010000068">
    <property type="protein sequence ID" value="GAA4886904.1"/>
    <property type="molecule type" value="Genomic_DNA"/>
</dbReference>
<comment type="similarity">
    <text evidence="5">Belongs to the TonB family.</text>
</comment>
<keyword evidence="2 5" id="KW-0812">Transmembrane</keyword>
<dbReference type="PRINTS" id="PR01374">
    <property type="entry name" value="TONBPROTEIN"/>
</dbReference>
<evidence type="ECO:0000256" key="5">
    <source>
        <dbReference type="RuleBase" id="RU362123"/>
    </source>
</evidence>
<dbReference type="Pfam" id="PF03544">
    <property type="entry name" value="TonB_C"/>
    <property type="match status" value="1"/>
</dbReference>
<comment type="function">
    <text evidence="5">Interacts with outer membrane receptor proteins that carry out high-affinity binding and energy dependent uptake into the periplasmic space of specific substrates. It could act to transduce energy from the cytoplasmic membrane to specific energy-requiring processes in the outer membrane, resulting in the release into the periplasm of ligands bound by these outer membrane proteins.</text>
</comment>
<keyword evidence="5" id="KW-0813">Transport</keyword>
<dbReference type="CDD" id="cd07341">
    <property type="entry name" value="M56_BlaR1_MecR1_like"/>
    <property type="match status" value="1"/>
</dbReference>
<dbReference type="Gene3D" id="3.30.2420.10">
    <property type="entry name" value="TonB"/>
    <property type="match status" value="1"/>
</dbReference>
<keyword evidence="5" id="KW-1003">Cell membrane</keyword>
<keyword evidence="5" id="KW-0735">Signal-anchor</keyword>
<dbReference type="InterPro" id="IPR006260">
    <property type="entry name" value="TonB/TolA_C"/>
</dbReference>
<comment type="caution">
    <text evidence="5">Lacks conserved residue(s) required for the propagation of feature annotation.</text>
</comment>
<evidence type="ECO:0000256" key="3">
    <source>
        <dbReference type="ARBA" id="ARBA00022989"/>
    </source>
</evidence>
<proteinExistence type="inferred from homology"/>
<dbReference type="InterPro" id="IPR008756">
    <property type="entry name" value="Peptidase_M56"/>
</dbReference>
<dbReference type="Proteomes" id="UP001499988">
    <property type="component" value="Unassembled WGS sequence"/>
</dbReference>
<keyword evidence="8" id="KW-1185">Reference proteome</keyword>
<keyword evidence="5" id="KW-0997">Cell inner membrane</keyword>
<keyword evidence="4 5" id="KW-0472">Membrane</keyword>
<dbReference type="PROSITE" id="PS52015">
    <property type="entry name" value="TONB_CTD"/>
    <property type="match status" value="1"/>
</dbReference>
<keyword evidence="3 5" id="KW-1133">Transmembrane helix</keyword>
<evidence type="ECO:0000313" key="8">
    <source>
        <dbReference type="Proteomes" id="UP001499988"/>
    </source>
</evidence>
<feature type="transmembrane region" description="Helical" evidence="5">
    <location>
        <begin position="190"/>
        <end position="212"/>
    </location>
</feature>
<gene>
    <name evidence="7" type="ORF">GCM10023333_20430</name>
</gene>
<name>A0ABP9ETF9_9GAMM</name>
<evidence type="ECO:0000256" key="2">
    <source>
        <dbReference type="ARBA" id="ARBA00022692"/>
    </source>
</evidence>
<dbReference type="PANTHER" id="PTHR34978:SF3">
    <property type="entry name" value="SLR0241 PROTEIN"/>
    <property type="match status" value="1"/>
</dbReference>
<protein>
    <recommendedName>
        <fullName evidence="5">Protein TonB</fullName>
    </recommendedName>
</protein>
<dbReference type="NCBIfam" id="TIGR01352">
    <property type="entry name" value="tonB_Cterm"/>
    <property type="match status" value="1"/>
</dbReference>
<evidence type="ECO:0000259" key="6">
    <source>
        <dbReference type="PROSITE" id="PS52015"/>
    </source>
</evidence>
<feature type="transmembrane region" description="Helical" evidence="5">
    <location>
        <begin position="36"/>
        <end position="55"/>
    </location>
</feature>
<accession>A0ABP9ETF9</accession>
<dbReference type="InterPro" id="IPR052173">
    <property type="entry name" value="Beta-lactam_resp_regulator"/>
</dbReference>
<keyword evidence="5" id="KW-0653">Protein transport</keyword>
<comment type="subcellular location">
    <subcellularLocation>
        <location evidence="5">Cell inner membrane</location>
        <topology evidence="5">Single-pass membrane protein</topology>
        <orientation evidence="5">Periplasmic side</orientation>
    </subcellularLocation>
    <subcellularLocation>
        <location evidence="1">Membrane</location>
        <topology evidence="1">Single-pass membrane protein</topology>
    </subcellularLocation>
</comment>
<dbReference type="PANTHER" id="PTHR34978">
    <property type="entry name" value="POSSIBLE SENSOR-TRANSDUCER PROTEIN BLAR"/>
    <property type="match status" value="1"/>
</dbReference>
<dbReference type="InterPro" id="IPR003538">
    <property type="entry name" value="TonB"/>
</dbReference>
<evidence type="ECO:0000256" key="1">
    <source>
        <dbReference type="ARBA" id="ARBA00004167"/>
    </source>
</evidence>
<feature type="domain" description="TonB C-terminal" evidence="6">
    <location>
        <begin position="314"/>
        <end position="406"/>
    </location>
</feature>
<organism evidence="7 8">
    <name type="scientific">Ferrimonas pelagia</name>
    <dbReference type="NCBI Taxonomy" id="1177826"/>
    <lineage>
        <taxon>Bacteria</taxon>
        <taxon>Pseudomonadati</taxon>
        <taxon>Pseudomonadota</taxon>
        <taxon>Gammaproteobacteria</taxon>
        <taxon>Alteromonadales</taxon>
        <taxon>Ferrimonadaceae</taxon>
        <taxon>Ferrimonas</taxon>
    </lineage>
</organism>
<dbReference type="InterPro" id="IPR037682">
    <property type="entry name" value="TonB_C"/>
</dbReference>
<dbReference type="Pfam" id="PF05569">
    <property type="entry name" value="Peptidase_M56"/>
    <property type="match status" value="1"/>
</dbReference>
<feature type="transmembrane region" description="Helical" evidence="5">
    <location>
        <begin position="97"/>
        <end position="114"/>
    </location>
</feature>
<evidence type="ECO:0000256" key="4">
    <source>
        <dbReference type="ARBA" id="ARBA00023136"/>
    </source>
</evidence>
<dbReference type="SUPFAM" id="SSF74653">
    <property type="entry name" value="TolA/TonB C-terminal domain"/>
    <property type="match status" value="1"/>
</dbReference>
<reference evidence="8" key="1">
    <citation type="journal article" date="2019" name="Int. J. Syst. Evol. Microbiol.">
        <title>The Global Catalogue of Microorganisms (GCM) 10K type strain sequencing project: providing services to taxonomists for standard genome sequencing and annotation.</title>
        <authorList>
            <consortium name="The Broad Institute Genomics Platform"/>
            <consortium name="The Broad Institute Genome Sequencing Center for Infectious Disease"/>
            <person name="Wu L."/>
            <person name="Ma J."/>
        </authorList>
    </citation>
    <scope>NUCLEOTIDE SEQUENCE [LARGE SCALE GENOMIC DNA]</scope>
    <source>
        <strain evidence="8">JCM 18401</strain>
    </source>
</reference>
<evidence type="ECO:0000313" key="7">
    <source>
        <dbReference type="EMBL" id="GAA4886904.1"/>
    </source>
</evidence>
<feature type="transmembrane region" description="Helical" evidence="5">
    <location>
        <begin position="6"/>
        <end position="24"/>
    </location>
</feature>
<dbReference type="RefSeq" id="WP_345335282.1">
    <property type="nucleotide sequence ID" value="NZ_BAABJZ010000068.1"/>
</dbReference>
<sequence>MIDWLWHHTLLLSVFAVLLLMVHRHSLKLLGAHTQYRLWALLPLSLLPLEILPLWSGLAPSTSPLGDLFAILPRYSTSAAQGLTETVSQLGLLRPLFALWAAGVIALFVAACVADRSGRAGQRGSHPLWRDPTGLRRPLRIDPEAHSPYLRGWLRPVLVLPAGFDRIYTREEQALILSHESVHLARFDPLWNALASLLVLLFWFNPMIWLAYFRFRKDQELSCDERVLTDQPKATRIVYSRALIKCVEGQGIRLFTQLHYGDKHTMTERLTQIKTGARISRVRSILALLGAGTALLLASGLSQAGAERQIDAKTVAKWPVPVHRVEPRYPVKAAQQHIGGHVVMKFDISATGLVEHVSVVRSEPEGVFDDEAVRALEQWRYQASSAGYTDSLVQLDFTMDGAEAPQIERLTVKP</sequence>